<dbReference type="PANTHER" id="PTHR35567">
    <property type="entry name" value="MALATE DEHYDROGENASE (AFU_ORTHOLOGUE AFUA_2G13800)"/>
    <property type="match status" value="1"/>
</dbReference>
<dbReference type="EMBL" id="KZ995673">
    <property type="protein sequence ID" value="RKO90208.1"/>
    <property type="molecule type" value="Genomic_DNA"/>
</dbReference>
<feature type="signal peptide" evidence="1">
    <location>
        <begin position="1"/>
        <end position="19"/>
    </location>
</feature>
<dbReference type="Gene3D" id="2.60.40.4060">
    <property type="entry name" value="Reeler domain"/>
    <property type="match status" value="1"/>
</dbReference>
<proteinExistence type="predicted"/>
<dbReference type="Pfam" id="PF11937">
    <property type="entry name" value="DUF3455"/>
    <property type="match status" value="1"/>
</dbReference>
<dbReference type="AlphaFoldDB" id="A0A4P9WFV0"/>
<keyword evidence="1" id="KW-0732">Signal</keyword>
<name>A0A4P9WFV0_9FUNG</name>
<keyword evidence="4" id="KW-1185">Reference proteome</keyword>
<dbReference type="PANTHER" id="PTHR35567:SF1">
    <property type="entry name" value="CONSERVED FUNGAL PROTEIN (AFU_ORTHOLOGUE AFUA_1G14230)"/>
    <property type="match status" value="1"/>
</dbReference>
<evidence type="ECO:0000313" key="4">
    <source>
        <dbReference type="Proteomes" id="UP000269721"/>
    </source>
</evidence>
<protein>
    <recommendedName>
        <fullName evidence="2">Reelin domain-containing protein</fullName>
    </recommendedName>
</protein>
<dbReference type="Proteomes" id="UP000269721">
    <property type="component" value="Unassembled WGS sequence"/>
</dbReference>
<organism evidence="3 4">
    <name type="scientific">Blyttiomyces helicus</name>
    <dbReference type="NCBI Taxonomy" id="388810"/>
    <lineage>
        <taxon>Eukaryota</taxon>
        <taxon>Fungi</taxon>
        <taxon>Fungi incertae sedis</taxon>
        <taxon>Chytridiomycota</taxon>
        <taxon>Chytridiomycota incertae sedis</taxon>
        <taxon>Chytridiomycetes</taxon>
        <taxon>Chytridiomycetes incertae sedis</taxon>
        <taxon>Blyttiomyces</taxon>
    </lineage>
</organism>
<dbReference type="InterPro" id="IPR021851">
    <property type="entry name" value="DUF3455"/>
</dbReference>
<dbReference type="InterPro" id="IPR002861">
    <property type="entry name" value="Reeler_dom"/>
</dbReference>
<dbReference type="InterPro" id="IPR042307">
    <property type="entry name" value="Reeler_sf"/>
</dbReference>
<feature type="chain" id="PRO_5020196451" description="Reelin domain-containing protein" evidence="1">
    <location>
        <begin position="20"/>
        <end position="343"/>
    </location>
</feature>
<dbReference type="Pfam" id="PF02014">
    <property type="entry name" value="Reeler"/>
    <property type="match status" value="1"/>
</dbReference>
<dbReference type="OrthoDB" id="1859733at2759"/>
<sequence length="343" mass="35659">MRAAFTLAAALALAGSVSTYPTYPGVCTVGTSDVAAVAANGNMGPQANLYYTLETNASTYTPGGQPIGVTIGGLYAGLLLFAAESGGSAVHVGTWGDFDTNSFQTLDHISGCTTFGAGSTLGHKNGQIKTGKYFTWTPPTTNAGSLAFYAIVVSANAKGFQTLSSTISSTVPTAVATGEANIQFTTIAAIPETIRPDKTYHRLQAFHAVGSQIYNCTLNGTTPTWVATGAQAQEFRTTALTSPVAEHFFLPFADAKGGRPSWFSLLDNTFITGIVVATLPVSAAKIPWTRLQLTSTSKAGLFAGVKTVIRVNTEGGVAPAADTCTDVGKVALQPYTADYWYFG</sequence>
<evidence type="ECO:0000256" key="1">
    <source>
        <dbReference type="SAM" id="SignalP"/>
    </source>
</evidence>
<gene>
    <name evidence="3" type="ORF">BDK51DRAFT_49795</name>
</gene>
<evidence type="ECO:0000313" key="3">
    <source>
        <dbReference type="EMBL" id="RKO90208.1"/>
    </source>
</evidence>
<reference evidence="4" key="1">
    <citation type="journal article" date="2018" name="Nat. Microbiol.">
        <title>Leveraging single-cell genomics to expand the fungal tree of life.</title>
        <authorList>
            <person name="Ahrendt S.R."/>
            <person name="Quandt C.A."/>
            <person name="Ciobanu D."/>
            <person name="Clum A."/>
            <person name="Salamov A."/>
            <person name="Andreopoulos B."/>
            <person name="Cheng J.F."/>
            <person name="Woyke T."/>
            <person name="Pelin A."/>
            <person name="Henrissat B."/>
            <person name="Reynolds N.K."/>
            <person name="Benny G.L."/>
            <person name="Smith M.E."/>
            <person name="James T.Y."/>
            <person name="Grigoriev I.V."/>
        </authorList>
    </citation>
    <scope>NUCLEOTIDE SEQUENCE [LARGE SCALE GENOMIC DNA]</scope>
</reference>
<evidence type="ECO:0000259" key="2">
    <source>
        <dbReference type="Pfam" id="PF02014"/>
    </source>
</evidence>
<feature type="domain" description="Reelin" evidence="2">
    <location>
        <begin position="46"/>
        <end position="155"/>
    </location>
</feature>
<dbReference type="CDD" id="cd08544">
    <property type="entry name" value="Reeler"/>
    <property type="match status" value="1"/>
</dbReference>
<accession>A0A4P9WFV0</accession>